<dbReference type="Gene3D" id="3.30.160.660">
    <property type="match status" value="1"/>
</dbReference>
<dbReference type="Proteomes" id="UP000319824">
    <property type="component" value="Unassembled WGS sequence"/>
</dbReference>
<keyword evidence="2" id="KW-0808">Transferase</keyword>
<keyword evidence="2" id="KW-0689">Ribosomal protein</keyword>
<dbReference type="GO" id="GO:0016740">
    <property type="term" value="F:transferase activity"/>
    <property type="evidence" value="ECO:0007669"/>
    <property type="project" value="UniProtKB-KW"/>
</dbReference>
<organism evidence="2 3">
    <name type="scientific">Rhizobium mongolense USDA 1844</name>
    <dbReference type="NCBI Taxonomy" id="1079460"/>
    <lineage>
        <taxon>Bacteria</taxon>
        <taxon>Pseudomonadati</taxon>
        <taxon>Pseudomonadota</taxon>
        <taxon>Alphaproteobacteria</taxon>
        <taxon>Hyphomicrobiales</taxon>
        <taxon>Rhizobiaceae</taxon>
        <taxon>Rhizobium/Agrobacterium group</taxon>
        <taxon>Rhizobium</taxon>
    </lineage>
</organism>
<proteinExistence type="predicted"/>
<evidence type="ECO:0000313" key="3">
    <source>
        <dbReference type="Proteomes" id="UP000319824"/>
    </source>
</evidence>
<dbReference type="PANTHER" id="PTHR37809">
    <property type="entry name" value="RIBOSOMAL PROTEIN S12 METHYLTHIOTRANSFERASE ACCESSORY FACTOR YCAO"/>
    <property type="match status" value="1"/>
</dbReference>
<name>A0A559TJP9_9HYPH</name>
<reference evidence="2 3" key="1">
    <citation type="submission" date="2019-06" db="EMBL/GenBank/DDBJ databases">
        <title>Pac Bio to generate improved reference genome sequences for organisms with transposon mutant libraries (support for FEBA project).</title>
        <authorList>
            <person name="Blow M."/>
        </authorList>
    </citation>
    <scope>NUCLEOTIDE SEQUENCE [LARGE SCALE GENOMIC DNA]</scope>
    <source>
        <strain evidence="2 3">USDA 1844</strain>
    </source>
</reference>
<keyword evidence="2" id="KW-0687">Ribonucleoprotein</keyword>
<dbReference type="NCBIfam" id="TIGR00702">
    <property type="entry name" value="YcaO-type kinase domain"/>
    <property type="match status" value="1"/>
</dbReference>
<dbReference type="Pfam" id="PF02624">
    <property type="entry name" value="YcaO"/>
    <property type="match status" value="1"/>
</dbReference>
<dbReference type="EMBL" id="VISO01000001">
    <property type="protein sequence ID" value="TVZ74839.1"/>
    <property type="molecule type" value="Genomic_DNA"/>
</dbReference>
<comment type="caution">
    <text evidence="2">The sequence shown here is derived from an EMBL/GenBank/DDBJ whole genome shotgun (WGS) entry which is preliminary data.</text>
</comment>
<dbReference type="RefSeq" id="WP_022718503.1">
    <property type="nucleotide sequence ID" value="NZ_ATTQ01000025.1"/>
</dbReference>
<evidence type="ECO:0000313" key="2">
    <source>
        <dbReference type="EMBL" id="TVZ74839.1"/>
    </source>
</evidence>
<sequence length="413" mass="44133">MRSAHSDIEQAFHRLQAFRTGMTAGVEPEPRRLTRSELEPVLGNFGITRVADITDLDVIGIPVCSGVRPASRSLSVSSGKGMTFEAAWVSTVMESCEQALAEDAPALTAIVDSPQGLARRGLRSVPLDRQSRCATRYLPPDKELAWVRGMSWLTGEAVYAPYELVGMDMVTLAPWNTLGFRMSSVGLASGGDIATAFAHALGELIEDDALFGTVLAPTGRRAGCVEFTASEDDELVRAMSRLASAGIEARFSIAGDDSAMPVVTAVLLPQEDGTRERLYFSGSGCRPRLEDAALAGLLEAVQCRALFISGARDDLFEGEYRGVAGTGTERLFGACRFLPPGDQADHRMPALNDAVGVVAEGGRDIYVFPLGGGGFGFEAVRVLADDLVSMTRPASYVPSGRAARKLLRQWSLP</sequence>
<dbReference type="PANTHER" id="PTHR37809:SF1">
    <property type="entry name" value="RIBOSOMAL PROTEIN S12 METHYLTHIOTRANSFERASE ACCESSORY FACTOR YCAO"/>
    <property type="match status" value="1"/>
</dbReference>
<accession>A0A559TJP9</accession>
<dbReference type="AlphaFoldDB" id="A0A559TJP9"/>
<feature type="domain" description="YcaO" evidence="1">
    <location>
        <begin position="79"/>
        <end position="413"/>
    </location>
</feature>
<dbReference type="InterPro" id="IPR003776">
    <property type="entry name" value="YcaO-like_dom"/>
</dbReference>
<gene>
    <name evidence="2" type="ORF">BCL32_0162</name>
</gene>
<dbReference type="PROSITE" id="PS51664">
    <property type="entry name" value="YCAO"/>
    <property type="match status" value="1"/>
</dbReference>
<dbReference type="GO" id="GO:0005840">
    <property type="term" value="C:ribosome"/>
    <property type="evidence" value="ECO:0007669"/>
    <property type="project" value="UniProtKB-KW"/>
</dbReference>
<protein>
    <submittedName>
        <fullName evidence="2">Ribosomal protein S12 methylthiotransferase accessory factor</fullName>
    </submittedName>
</protein>
<evidence type="ECO:0000259" key="1">
    <source>
        <dbReference type="PROSITE" id="PS51664"/>
    </source>
</evidence>